<dbReference type="AlphaFoldDB" id="A0A1X0QCW1"/>
<dbReference type="OrthoDB" id="2196297at2759"/>
<reference evidence="1 2" key="1">
    <citation type="journal article" date="2017" name="Environ. Microbiol.">
        <title>Decay of the glycolytic pathway and adaptation to intranuclear parasitism within Enterocytozoonidae microsporidia.</title>
        <authorList>
            <person name="Wiredu Boakye D."/>
            <person name="Jaroenlak P."/>
            <person name="Prachumwat A."/>
            <person name="Williams T.A."/>
            <person name="Bateman K.S."/>
            <person name="Itsathitphaisarn O."/>
            <person name="Sritunyalucksana K."/>
            <person name="Paszkiewicz K.H."/>
            <person name="Moore K.A."/>
            <person name="Stentiford G.D."/>
            <person name="Williams B.A."/>
        </authorList>
    </citation>
    <scope>NUCLEOTIDE SEQUENCE [LARGE SCALE GENOMIC DNA]</scope>
    <source>
        <strain evidence="1 2">GB1</strain>
    </source>
</reference>
<proteinExistence type="predicted"/>
<accession>A0A1X0QCW1</accession>
<protein>
    <submittedName>
        <fullName evidence="1">Uncharacterized protein</fullName>
    </submittedName>
</protein>
<name>A0A1X0QCW1_9MICR</name>
<sequence length="302" mass="36139">MSDKIKKYKINVYESLEIDLGDKSVKKRNRKDDYEIDDFVVADQTDKEELKIENFFVFKGVMNENPKKIIKKYKSLENESIMNNFDFESNIKVTNKASKLVNGFLFIFYLDFINETDDKKLIIEKILSREINNNHIEIENNEVKFKDLKEKKFNMNKEGLIDKYKKLRAIATDHKNFKKDFKNFEFNKSNFVLQSVEFIKEYLMFYNEGDILYFVNKGVLILQRLFPDECNNKARIIYYLNQYIESLVEKSKYNLEKLKNNVISKEEPNFKEDLNQLKESLKSVAEKASYVKEFFNKNDDNK</sequence>
<organism evidence="1 2">
    <name type="scientific">Hepatospora eriocheir</name>
    <dbReference type="NCBI Taxonomy" id="1081669"/>
    <lineage>
        <taxon>Eukaryota</taxon>
        <taxon>Fungi</taxon>
        <taxon>Fungi incertae sedis</taxon>
        <taxon>Microsporidia</taxon>
        <taxon>Hepatosporidae</taxon>
        <taxon>Hepatospora</taxon>
    </lineage>
</organism>
<comment type="caution">
    <text evidence="1">The sequence shown here is derived from an EMBL/GenBank/DDBJ whole genome shotgun (WGS) entry which is preliminary data.</text>
</comment>
<dbReference type="VEuPathDB" id="MicrosporidiaDB:HERIO_518"/>
<keyword evidence="2" id="KW-1185">Reference proteome</keyword>
<dbReference type="Proteomes" id="UP000192356">
    <property type="component" value="Unassembled WGS sequence"/>
</dbReference>
<dbReference type="EMBL" id="LVKB01000016">
    <property type="protein sequence ID" value="ORD97608.1"/>
    <property type="molecule type" value="Genomic_DNA"/>
</dbReference>
<dbReference type="VEuPathDB" id="MicrosporidiaDB:A0H76_904"/>
<evidence type="ECO:0000313" key="1">
    <source>
        <dbReference type="EMBL" id="ORD97608.1"/>
    </source>
</evidence>
<evidence type="ECO:0000313" key="2">
    <source>
        <dbReference type="Proteomes" id="UP000192356"/>
    </source>
</evidence>
<gene>
    <name evidence="1" type="ORF">HERIO_518</name>
</gene>